<evidence type="ECO:0000256" key="1">
    <source>
        <dbReference type="ARBA" id="ARBA00004651"/>
    </source>
</evidence>
<dbReference type="PANTHER" id="PTHR30425">
    <property type="entry name" value="PHOSPHATE TRANSPORT SYSTEM PERMEASE PROTEIN PST"/>
    <property type="match status" value="1"/>
</dbReference>
<evidence type="ECO:0000256" key="9">
    <source>
        <dbReference type="RuleBase" id="RU363032"/>
    </source>
</evidence>
<accession>A0ABW7FDM0</accession>
<protein>
    <recommendedName>
        <fullName evidence="10">Phosphate transport system permease protein</fullName>
    </recommendedName>
</protein>
<dbReference type="InterPro" id="IPR051124">
    <property type="entry name" value="Phosphate_Transport_Permease"/>
</dbReference>
<sequence>MRITTSPFSFASRHTPKGDVLMWSFFAVASFLASLILVLIVAFLLGEAGPLVTEGGFARFFTDPGWWPKEQSFNMTAMLVSSLLLTVGATLVAAPFAVAVAVFMVFMGPAWLTQLMRRLVEASAAVPTVVYGLWGVTTVVPALNAFHPPGASLLAGIVVLALMVMPTLTILSREALQAVPDSFMQASSALGVSRARTLAHVVLPAAWPGICASLVLGAARAIGETMAVLMVCGNIVQTPNSLFDPVRALTSNIALEMPYAMGTHRSSLFVAGLMVLLLVTVLVMIREGAVRERQGAGS</sequence>
<evidence type="ECO:0000313" key="12">
    <source>
        <dbReference type="EMBL" id="MFG6439808.1"/>
    </source>
</evidence>
<dbReference type="RefSeq" id="WP_394395490.1">
    <property type="nucleotide sequence ID" value="NZ_JBIGHW010000002.1"/>
</dbReference>
<dbReference type="Proteomes" id="UP001606301">
    <property type="component" value="Unassembled WGS sequence"/>
</dbReference>
<dbReference type="EMBL" id="JBIGHW010000002">
    <property type="protein sequence ID" value="MFG6439808.1"/>
    <property type="molecule type" value="Genomic_DNA"/>
</dbReference>
<evidence type="ECO:0000256" key="7">
    <source>
        <dbReference type="ARBA" id="ARBA00022989"/>
    </source>
</evidence>
<evidence type="ECO:0000256" key="10">
    <source>
        <dbReference type="RuleBase" id="RU363054"/>
    </source>
</evidence>
<evidence type="ECO:0000256" key="6">
    <source>
        <dbReference type="ARBA" id="ARBA00022692"/>
    </source>
</evidence>
<feature type="transmembrane region" description="Helical" evidence="9">
    <location>
        <begin position="153"/>
        <end position="176"/>
    </location>
</feature>
<dbReference type="NCBIfam" id="TIGR02138">
    <property type="entry name" value="phosphate_pstC"/>
    <property type="match status" value="1"/>
</dbReference>
<reference evidence="12 13" key="1">
    <citation type="submission" date="2024-08" db="EMBL/GenBank/DDBJ databases">
        <authorList>
            <person name="Lu H."/>
        </authorList>
    </citation>
    <scope>NUCLEOTIDE SEQUENCE [LARGE SCALE GENOMIC DNA]</scope>
    <source>
        <strain evidence="12 13">LKC17W</strain>
    </source>
</reference>
<comment type="caution">
    <text evidence="12">The sequence shown here is derived from an EMBL/GenBank/DDBJ whole genome shotgun (WGS) entry which is preliminary data.</text>
</comment>
<dbReference type="SUPFAM" id="SSF161098">
    <property type="entry name" value="MetI-like"/>
    <property type="match status" value="1"/>
</dbReference>
<organism evidence="12 13">
    <name type="scientific">Pelomonas margarita</name>
    <dbReference type="NCBI Taxonomy" id="3299031"/>
    <lineage>
        <taxon>Bacteria</taxon>
        <taxon>Pseudomonadati</taxon>
        <taxon>Pseudomonadota</taxon>
        <taxon>Betaproteobacteria</taxon>
        <taxon>Burkholderiales</taxon>
        <taxon>Sphaerotilaceae</taxon>
        <taxon>Roseateles</taxon>
    </lineage>
</organism>
<dbReference type="Pfam" id="PF00528">
    <property type="entry name" value="BPD_transp_1"/>
    <property type="match status" value="1"/>
</dbReference>
<comment type="function">
    <text evidence="10">Part of the binding-protein-dependent transport system for phosphate; probably responsible for the translocation of the substrate across the membrane.</text>
</comment>
<feature type="transmembrane region" description="Helical" evidence="9">
    <location>
        <begin position="20"/>
        <end position="45"/>
    </location>
</feature>
<dbReference type="InterPro" id="IPR011864">
    <property type="entry name" value="Phosphate_PstC"/>
</dbReference>
<evidence type="ECO:0000256" key="3">
    <source>
        <dbReference type="ARBA" id="ARBA00022448"/>
    </source>
</evidence>
<evidence type="ECO:0000256" key="4">
    <source>
        <dbReference type="ARBA" id="ARBA00022475"/>
    </source>
</evidence>
<dbReference type="PANTHER" id="PTHR30425:SF1">
    <property type="entry name" value="PHOSPHATE TRANSPORT SYSTEM PERMEASE PROTEIN PSTC"/>
    <property type="match status" value="1"/>
</dbReference>
<comment type="similarity">
    <text evidence="2 10">Belongs to the binding-protein-dependent transport system permease family. CysTW subfamily.</text>
</comment>
<proteinExistence type="inferred from homology"/>
<keyword evidence="6 9" id="KW-0812">Transmembrane</keyword>
<evidence type="ECO:0000256" key="8">
    <source>
        <dbReference type="ARBA" id="ARBA00023136"/>
    </source>
</evidence>
<dbReference type="CDD" id="cd06261">
    <property type="entry name" value="TM_PBP2"/>
    <property type="match status" value="1"/>
</dbReference>
<feature type="transmembrane region" description="Helical" evidence="9">
    <location>
        <begin position="83"/>
        <end position="112"/>
    </location>
</feature>
<feature type="transmembrane region" description="Helical" evidence="9">
    <location>
        <begin position="124"/>
        <end position="147"/>
    </location>
</feature>
<dbReference type="InterPro" id="IPR035906">
    <property type="entry name" value="MetI-like_sf"/>
</dbReference>
<dbReference type="Gene3D" id="1.10.3720.10">
    <property type="entry name" value="MetI-like"/>
    <property type="match status" value="1"/>
</dbReference>
<evidence type="ECO:0000256" key="5">
    <source>
        <dbReference type="ARBA" id="ARBA00022592"/>
    </source>
</evidence>
<keyword evidence="7 9" id="KW-1133">Transmembrane helix</keyword>
<evidence type="ECO:0000259" key="11">
    <source>
        <dbReference type="PROSITE" id="PS50928"/>
    </source>
</evidence>
<gene>
    <name evidence="12" type="primary">pstC</name>
    <name evidence="12" type="ORF">ACG0Z3_03870</name>
</gene>
<keyword evidence="3 9" id="KW-0813">Transport</keyword>
<name>A0ABW7FDM0_9BURK</name>
<comment type="subcellular location">
    <subcellularLocation>
        <location evidence="10">Cell inner membrane</location>
        <topology evidence="10">Multi-pass membrane protein</topology>
    </subcellularLocation>
    <subcellularLocation>
        <location evidence="1 9">Cell membrane</location>
        <topology evidence="1 9">Multi-pass membrane protein</topology>
    </subcellularLocation>
</comment>
<evidence type="ECO:0000256" key="2">
    <source>
        <dbReference type="ARBA" id="ARBA00007069"/>
    </source>
</evidence>
<feature type="transmembrane region" description="Helical" evidence="9">
    <location>
        <begin position="197"/>
        <end position="219"/>
    </location>
</feature>
<keyword evidence="4" id="KW-1003">Cell membrane</keyword>
<keyword evidence="5 10" id="KW-0592">Phosphate transport</keyword>
<dbReference type="InterPro" id="IPR000515">
    <property type="entry name" value="MetI-like"/>
</dbReference>
<feature type="transmembrane region" description="Helical" evidence="9">
    <location>
        <begin position="266"/>
        <end position="285"/>
    </location>
</feature>
<keyword evidence="13" id="KW-1185">Reference proteome</keyword>
<dbReference type="PROSITE" id="PS50928">
    <property type="entry name" value="ABC_TM1"/>
    <property type="match status" value="1"/>
</dbReference>
<keyword evidence="10" id="KW-0997">Cell inner membrane</keyword>
<feature type="domain" description="ABC transmembrane type-1" evidence="11">
    <location>
        <begin position="79"/>
        <end position="286"/>
    </location>
</feature>
<keyword evidence="8 9" id="KW-0472">Membrane</keyword>
<evidence type="ECO:0000313" key="13">
    <source>
        <dbReference type="Proteomes" id="UP001606301"/>
    </source>
</evidence>